<evidence type="ECO:0000259" key="8">
    <source>
        <dbReference type="PROSITE" id="PS50850"/>
    </source>
</evidence>
<dbReference type="CDD" id="cd17472">
    <property type="entry name" value="MFS_YajR_like"/>
    <property type="match status" value="1"/>
</dbReference>
<protein>
    <submittedName>
        <fullName evidence="9">MFS transporter</fullName>
    </submittedName>
</protein>
<evidence type="ECO:0000256" key="7">
    <source>
        <dbReference type="SAM" id="Phobius"/>
    </source>
</evidence>
<evidence type="ECO:0000256" key="6">
    <source>
        <dbReference type="ARBA" id="ARBA00023136"/>
    </source>
</evidence>
<keyword evidence="3" id="KW-1003">Cell membrane</keyword>
<dbReference type="RefSeq" id="WP_149054620.1">
    <property type="nucleotide sequence ID" value="NZ_CP043420.1"/>
</dbReference>
<evidence type="ECO:0000256" key="3">
    <source>
        <dbReference type="ARBA" id="ARBA00022475"/>
    </source>
</evidence>
<feature type="transmembrane region" description="Helical" evidence="7">
    <location>
        <begin position="251"/>
        <end position="270"/>
    </location>
</feature>
<feature type="transmembrane region" description="Helical" evidence="7">
    <location>
        <begin position="106"/>
        <end position="125"/>
    </location>
</feature>
<feature type="transmembrane region" description="Helical" evidence="7">
    <location>
        <begin position="167"/>
        <end position="187"/>
    </location>
</feature>
<proteinExistence type="predicted"/>
<keyword evidence="5 7" id="KW-1133">Transmembrane helix</keyword>
<dbReference type="SUPFAM" id="SSF103473">
    <property type="entry name" value="MFS general substrate transporter"/>
    <property type="match status" value="1"/>
</dbReference>
<reference evidence="9 10" key="1">
    <citation type="submission" date="2019-08" db="EMBL/GenBank/DDBJ databases">
        <title>Complete genome sequence of Kushneria sp. YCWA18, a halophilic phosphate-solubilizing bacterium isolated from Daqiao saltern in China.</title>
        <authorList>
            <person name="Du G.-X."/>
            <person name="Qu L.-Y."/>
        </authorList>
    </citation>
    <scope>NUCLEOTIDE SEQUENCE [LARGE SCALE GENOMIC DNA]</scope>
    <source>
        <strain evidence="9 10">YCWA18</strain>
    </source>
</reference>
<evidence type="ECO:0000313" key="9">
    <source>
        <dbReference type="EMBL" id="QEL12166.1"/>
    </source>
</evidence>
<dbReference type="InterPro" id="IPR050171">
    <property type="entry name" value="MFS_Transporters"/>
</dbReference>
<dbReference type="EMBL" id="CP043420">
    <property type="protein sequence ID" value="QEL12166.1"/>
    <property type="molecule type" value="Genomic_DNA"/>
</dbReference>
<dbReference type="AlphaFoldDB" id="A0A5C1A1X8"/>
<keyword evidence="4 7" id="KW-0812">Transmembrane</keyword>
<comment type="subcellular location">
    <subcellularLocation>
        <location evidence="1">Cell membrane</location>
        <topology evidence="1">Multi-pass membrane protein</topology>
    </subcellularLocation>
</comment>
<evidence type="ECO:0000256" key="2">
    <source>
        <dbReference type="ARBA" id="ARBA00022448"/>
    </source>
</evidence>
<gene>
    <name evidence="9" type="ORF">FY550_14140</name>
</gene>
<dbReference type="GO" id="GO:0005886">
    <property type="term" value="C:plasma membrane"/>
    <property type="evidence" value="ECO:0007669"/>
    <property type="project" value="UniProtKB-SubCell"/>
</dbReference>
<feature type="transmembrane region" description="Helical" evidence="7">
    <location>
        <begin position="81"/>
        <end position="100"/>
    </location>
</feature>
<feature type="transmembrane region" description="Helical" evidence="7">
    <location>
        <begin position="20"/>
        <end position="39"/>
    </location>
</feature>
<evidence type="ECO:0000256" key="4">
    <source>
        <dbReference type="ARBA" id="ARBA00022692"/>
    </source>
</evidence>
<feature type="transmembrane region" description="Helical" evidence="7">
    <location>
        <begin position="279"/>
        <end position="298"/>
    </location>
</feature>
<dbReference type="Gene3D" id="3.30.70.100">
    <property type="match status" value="1"/>
</dbReference>
<feature type="transmembrane region" description="Helical" evidence="7">
    <location>
        <begin position="339"/>
        <end position="361"/>
    </location>
</feature>
<evidence type="ECO:0000313" key="10">
    <source>
        <dbReference type="Proteomes" id="UP000322553"/>
    </source>
</evidence>
<dbReference type="InterPro" id="IPR011701">
    <property type="entry name" value="MFS"/>
</dbReference>
<accession>A0A5C1A1X8</accession>
<organism evidence="9 10">
    <name type="scientific">Kushneria phosphatilytica</name>
    <dbReference type="NCBI Taxonomy" id="657387"/>
    <lineage>
        <taxon>Bacteria</taxon>
        <taxon>Pseudomonadati</taxon>
        <taxon>Pseudomonadota</taxon>
        <taxon>Gammaproteobacteria</taxon>
        <taxon>Oceanospirillales</taxon>
        <taxon>Halomonadaceae</taxon>
        <taxon>Kushneria</taxon>
    </lineage>
</organism>
<feature type="transmembrane region" description="Helical" evidence="7">
    <location>
        <begin position="137"/>
        <end position="155"/>
    </location>
</feature>
<dbReference type="GO" id="GO:0022857">
    <property type="term" value="F:transmembrane transporter activity"/>
    <property type="evidence" value="ECO:0007669"/>
    <property type="project" value="InterPro"/>
</dbReference>
<dbReference type="Proteomes" id="UP000322553">
    <property type="component" value="Chromosome"/>
</dbReference>
<dbReference type="PANTHER" id="PTHR23517:SF2">
    <property type="entry name" value="MULTIDRUG RESISTANCE PROTEIN MDTH"/>
    <property type="match status" value="1"/>
</dbReference>
<dbReference type="KEGG" id="kuy:FY550_14140"/>
<feature type="transmembrane region" description="Helical" evidence="7">
    <location>
        <begin position="304"/>
        <end position="327"/>
    </location>
</feature>
<feature type="transmembrane region" description="Helical" evidence="7">
    <location>
        <begin position="51"/>
        <end position="69"/>
    </location>
</feature>
<dbReference type="InterPro" id="IPR020846">
    <property type="entry name" value="MFS_dom"/>
</dbReference>
<feature type="transmembrane region" description="Helical" evidence="7">
    <location>
        <begin position="217"/>
        <end position="239"/>
    </location>
</feature>
<keyword evidence="6 7" id="KW-0472">Membrane</keyword>
<dbReference type="Pfam" id="PF07690">
    <property type="entry name" value="MFS_1"/>
    <property type="match status" value="1"/>
</dbReference>
<dbReference type="InterPro" id="IPR036259">
    <property type="entry name" value="MFS_trans_sf"/>
</dbReference>
<dbReference type="PANTHER" id="PTHR23517">
    <property type="entry name" value="RESISTANCE PROTEIN MDTM, PUTATIVE-RELATED-RELATED"/>
    <property type="match status" value="1"/>
</dbReference>
<dbReference type="PROSITE" id="PS50850">
    <property type="entry name" value="MFS"/>
    <property type="match status" value="1"/>
</dbReference>
<keyword evidence="10" id="KW-1185">Reference proteome</keyword>
<feature type="transmembrane region" description="Helical" evidence="7">
    <location>
        <begin position="367"/>
        <end position="386"/>
    </location>
</feature>
<dbReference type="Gene3D" id="1.20.1250.20">
    <property type="entry name" value="MFS general substrate transporter like domains"/>
    <property type="match status" value="1"/>
</dbReference>
<feature type="domain" description="Major facilitator superfamily (MFS) profile" evidence="8">
    <location>
        <begin position="14"/>
        <end position="393"/>
    </location>
</feature>
<evidence type="ECO:0000256" key="1">
    <source>
        <dbReference type="ARBA" id="ARBA00004651"/>
    </source>
</evidence>
<sequence length="456" mass="48530">MKRSSLLLNIEYRAISGLSLLYGVRMLGLFMVLPILALYSSHLEHATPTLVGVALGGYGLTQAILQIPFGMLSDRIGRKPVIALGLMLFIIGSIIAALATSIYGVIIGRCIQGSGAVAGAIMALLADRTREEVRTSAMATIGMSIGVAFAVAMVAGPLVAHAFGLEGVFWCTALLAALGLPILWRFVPAAPRQRHRDVGTDRSQFFNMLRRPDLLRLDFSILALHAILTGCFVAVPVRLAALGIPASEHGWVYLPVMATAFIGMIPLIIIAEKYRHMKAVFTGTVISLVFTLTAMSLIPADSWLLVALLWLFFVAFNLLEATLPSLISKSAPAGTKGTAMGIYSTSQFLGASLGGTVGGIVSGAIGSSAVFGAGACLALIWTLVVWRMPEPRYLSSQIISLGPLREEPERVLTERFQSIAGVEDVLVASDEGVAYLKVDRTRLDDEALNSLTGSTS</sequence>
<keyword evidence="2" id="KW-0813">Transport</keyword>
<name>A0A5C1A1X8_9GAMM</name>
<evidence type="ECO:0000256" key="5">
    <source>
        <dbReference type="ARBA" id="ARBA00022989"/>
    </source>
</evidence>